<feature type="transmembrane region" description="Helical" evidence="5">
    <location>
        <begin position="293"/>
        <end position="312"/>
    </location>
</feature>
<keyword evidence="2 5" id="KW-0812">Transmembrane</keyword>
<dbReference type="Pfam" id="PF07690">
    <property type="entry name" value="MFS_1"/>
    <property type="match status" value="1"/>
</dbReference>
<dbReference type="PANTHER" id="PTHR23514:SF13">
    <property type="entry name" value="INNER MEMBRANE PROTEIN YBJJ"/>
    <property type="match status" value="1"/>
</dbReference>
<evidence type="ECO:0000256" key="3">
    <source>
        <dbReference type="ARBA" id="ARBA00022989"/>
    </source>
</evidence>
<feature type="transmembrane region" description="Helical" evidence="5">
    <location>
        <begin position="12"/>
        <end position="31"/>
    </location>
</feature>
<feature type="transmembrane region" description="Helical" evidence="5">
    <location>
        <begin position="43"/>
        <end position="68"/>
    </location>
</feature>
<gene>
    <name evidence="6" type="ORF">IBL26_12710</name>
</gene>
<dbReference type="PANTHER" id="PTHR23514">
    <property type="entry name" value="BYPASS OF STOP CODON PROTEIN 6"/>
    <property type="match status" value="1"/>
</dbReference>
<dbReference type="Proteomes" id="UP000626026">
    <property type="component" value="Unassembled WGS sequence"/>
</dbReference>
<name>A0ABR7RMT6_9PROT</name>
<comment type="subcellular location">
    <subcellularLocation>
        <location evidence="1">Membrane</location>
        <topology evidence="1">Multi-pass membrane protein</topology>
    </subcellularLocation>
</comment>
<dbReference type="CDD" id="cd17393">
    <property type="entry name" value="MFS_MosC_like"/>
    <property type="match status" value="1"/>
</dbReference>
<evidence type="ECO:0000313" key="6">
    <source>
        <dbReference type="EMBL" id="MBC9207698.1"/>
    </source>
</evidence>
<keyword evidence="7" id="KW-1185">Reference proteome</keyword>
<accession>A0ABR7RMT6</accession>
<comment type="caution">
    <text evidence="6">The sequence shown here is derived from an EMBL/GenBank/DDBJ whole genome shotgun (WGS) entry which is preliminary data.</text>
</comment>
<evidence type="ECO:0000313" key="7">
    <source>
        <dbReference type="Proteomes" id="UP000626026"/>
    </source>
</evidence>
<feature type="transmembrane region" description="Helical" evidence="5">
    <location>
        <begin position="353"/>
        <end position="374"/>
    </location>
</feature>
<feature type="transmembrane region" description="Helical" evidence="5">
    <location>
        <begin position="75"/>
        <end position="93"/>
    </location>
</feature>
<evidence type="ECO:0000256" key="5">
    <source>
        <dbReference type="SAM" id="Phobius"/>
    </source>
</evidence>
<dbReference type="InterPro" id="IPR036259">
    <property type="entry name" value="MFS_trans_sf"/>
</dbReference>
<feature type="transmembrane region" description="Helical" evidence="5">
    <location>
        <begin position="99"/>
        <end position="124"/>
    </location>
</feature>
<proteinExistence type="predicted"/>
<feature type="transmembrane region" description="Helical" evidence="5">
    <location>
        <begin position="136"/>
        <end position="157"/>
    </location>
</feature>
<reference evidence="6 7" key="1">
    <citation type="journal article" date="2013" name="Int. J. Syst. Evol. Microbiol.">
        <title>Roseomonas aerophila sp. nov., isolated from air.</title>
        <authorList>
            <person name="Kim S.J."/>
            <person name="Weon H.Y."/>
            <person name="Ahn J.H."/>
            <person name="Hong S.B."/>
            <person name="Seok S.J."/>
            <person name="Whang K.S."/>
            <person name="Kwon S.W."/>
        </authorList>
    </citation>
    <scope>NUCLEOTIDE SEQUENCE [LARGE SCALE GENOMIC DNA]</scope>
    <source>
        <strain evidence="6 7">NBRC 108923</strain>
    </source>
</reference>
<dbReference type="Gene3D" id="1.20.1250.20">
    <property type="entry name" value="MFS general substrate transporter like domains"/>
    <property type="match status" value="2"/>
</dbReference>
<sequence length="376" mass="37431">MRAPAGRAQQVSTRIAFLGAGIGMAAWAPLVPFAKARAGLDDGMLGLLLLCLGAGSILAMPLSGALAARFGCRRVLLVAFAVALLAMPVLASASSLPVLALSLFVFGAGIGSVDCVMNIQAVIVERDSGRAMMSGFHGLYSLGGIVGAGGVSLLLALGATPLLAVLVVVAAILGALACAAPHFLAYGSRGDGPAFAVPHGIVLFIGLLCFILFLTEGSVLDWSAVFLTQEHGLDAAYGGLGYAVFSVTMTAGRLAGDAIVQRLGGTRIIIGGGLCAAGGLALATLAPGWPVALLGYALVGAGCSNIVPVLFSATGRQSVMPEHIAIPAITTLGYAGILAGPAAIGFVAHATSLPAAFLVVVLLLLGVAASGRVLKV</sequence>
<dbReference type="InterPro" id="IPR051788">
    <property type="entry name" value="MFS_Transporter"/>
</dbReference>
<dbReference type="RefSeq" id="WP_187784865.1">
    <property type="nucleotide sequence ID" value="NZ_JACTVA010000020.1"/>
</dbReference>
<feature type="transmembrane region" description="Helical" evidence="5">
    <location>
        <begin position="324"/>
        <end position="347"/>
    </location>
</feature>
<dbReference type="InterPro" id="IPR011701">
    <property type="entry name" value="MFS"/>
</dbReference>
<dbReference type="SUPFAM" id="SSF103473">
    <property type="entry name" value="MFS general substrate transporter"/>
    <property type="match status" value="1"/>
</dbReference>
<protein>
    <submittedName>
        <fullName evidence="6">MFS transporter</fullName>
    </submittedName>
</protein>
<dbReference type="EMBL" id="JACTVA010000020">
    <property type="protein sequence ID" value="MBC9207698.1"/>
    <property type="molecule type" value="Genomic_DNA"/>
</dbReference>
<feature type="transmembrane region" description="Helical" evidence="5">
    <location>
        <begin position="196"/>
        <end position="215"/>
    </location>
</feature>
<evidence type="ECO:0000256" key="1">
    <source>
        <dbReference type="ARBA" id="ARBA00004141"/>
    </source>
</evidence>
<evidence type="ECO:0000256" key="2">
    <source>
        <dbReference type="ARBA" id="ARBA00022692"/>
    </source>
</evidence>
<organism evidence="6 7">
    <name type="scientific">Teichococcus aerophilus</name>
    <dbReference type="NCBI Taxonomy" id="1224513"/>
    <lineage>
        <taxon>Bacteria</taxon>
        <taxon>Pseudomonadati</taxon>
        <taxon>Pseudomonadota</taxon>
        <taxon>Alphaproteobacteria</taxon>
        <taxon>Acetobacterales</taxon>
        <taxon>Roseomonadaceae</taxon>
        <taxon>Roseomonas</taxon>
    </lineage>
</organism>
<keyword evidence="4 5" id="KW-0472">Membrane</keyword>
<keyword evidence="3 5" id="KW-1133">Transmembrane helix</keyword>
<feature type="transmembrane region" description="Helical" evidence="5">
    <location>
        <begin position="268"/>
        <end position="287"/>
    </location>
</feature>
<feature type="transmembrane region" description="Helical" evidence="5">
    <location>
        <begin position="163"/>
        <end position="184"/>
    </location>
</feature>
<feature type="transmembrane region" description="Helical" evidence="5">
    <location>
        <begin position="235"/>
        <end position="256"/>
    </location>
</feature>
<evidence type="ECO:0000256" key="4">
    <source>
        <dbReference type="ARBA" id="ARBA00023136"/>
    </source>
</evidence>